<dbReference type="RefSeq" id="WP_345295329.1">
    <property type="nucleotide sequence ID" value="NZ_BAABJY010000002.1"/>
</dbReference>
<dbReference type="Proteomes" id="UP001501323">
    <property type="component" value="Unassembled WGS sequence"/>
</dbReference>
<evidence type="ECO:0000313" key="2">
    <source>
        <dbReference type="EMBL" id="GAA4867562.1"/>
    </source>
</evidence>
<keyword evidence="3" id="KW-1185">Reference proteome</keyword>
<evidence type="ECO:0000313" key="3">
    <source>
        <dbReference type="Proteomes" id="UP001501323"/>
    </source>
</evidence>
<name>A0ABP9E414_9GAMM</name>
<dbReference type="Gene3D" id="3.90.1150.200">
    <property type="match status" value="1"/>
</dbReference>
<dbReference type="Pfam" id="PF08818">
    <property type="entry name" value="DUF1801"/>
    <property type="match status" value="1"/>
</dbReference>
<accession>A0ABP9E414</accession>
<organism evidence="2 3">
    <name type="scientific">Luteimonas vadosa</name>
    <dbReference type="NCBI Taxonomy" id="1165507"/>
    <lineage>
        <taxon>Bacteria</taxon>
        <taxon>Pseudomonadati</taxon>
        <taxon>Pseudomonadota</taxon>
        <taxon>Gammaproteobacteria</taxon>
        <taxon>Lysobacterales</taxon>
        <taxon>Lysobacteraceae</taxon>
        <taxon>Luteimonas</taxon>
    </lineage>
</organism>
<protein>
    <recommendedName>
        <fullName evidence="1">YdhG-like domain-containing protein</fullName>
    </recommendedName>
</protein>
<dbReference type="SUPFAM" id="SSF159888">
    <property type="entry name" value="YdhG-like"/>
    <property type="match status" value="1"/>
</dbReference>
<sequence>MSERDPRVDAYISRSAAFARPLLSHLRALVHEACPAAQETIKWGMPTFMHAGTILCHMAAFKQHVAFGFWRHALVLGEATKPEGMGSLGKLRGPGDLPSDRQLAAWIRKAARVNEADADQPVARKSPGSRAMPGLPAGLKAAFGREEHAAARATFEGLPPSGRREYIEWITEARRAETRDRRLAQALEWLAEGKPRNWKYIRR</sequence>
<comment type="caution">
    <text evidence="2">The sequence shown here is derived from an EMBL/GenBank/DDBJ whole genome shotgun (WGS) entry which is preliminary data.</text>
</comment>
<proteinExistence type="predicted"/>
<feature type="domain" description="YdhG-like" evidence="1">
    <location>
        <begin position="20"/>
        <end position="110"/>
    </location>
</feature>
<dbReference type="Pfam" id="PF13376">
    <property type="entry name" value="OmdA"/>
    <property type="match status" value="1"/>
</dbReference>
<dbReference type="InterPro" id="IPR014922">
    <property type="entry name" value="YdhG-like"/>
</dbReference>
<evidence type="ECO:0000259" key="1">
    <source>
        <dbReference type="Pfam" id="PF08818"/>
    </source>
</evidence>
<reference evidence="3" key="1">
    <citation type="journal article" date="2019" name="Int. J. Syst. Evol. Microbiol.">
        <title>The Global Catalogue of Microorganisms (GCM) 10K type strain sequencing project: providing services to taxonomists for standard genome sequencing and annotation.</title>
        <authorList>
            <consortium name="The Broad Institute Genomics Platform"/>
            <consortium name="The Broad Institute Genome Sequencing Center for Infectious Disease"/>
            <person name="Wu L."/>
            <person name="Ma J."/>
        </authorList>
    </citation>
    <scope>NUCLEOTIDE SEQUENCE [LARGE SCALE GENOMIC DNA]</scope>
    <source>
        <strain evidence="3">JCM 18392</strain>
    </source>
</reference>
<gene>
    <name evidence="2" type="ORF">GCM10023332_19910</name>
</gene>
<dbReference type="EMBL" id="BAABJY010000002">
    <property type="protein sequence ID" value="GAA4867562.1"/>
    <property type="molecule type" value="Genomic_DNA"/>
</dbReference>